<organism evidence="1 2">
    <name type="scientific">Bradyrhizobium australiense</name>
    <dbReference type="NCBI Taxonomy" id="2721161"/>
    <lineage>
        <taxon>Bacteria</taxon>
        <taxon>Pseudomonadati</taxon>
        <taxon>Pseudomonadota</taxon>
        <taxon>Alphaproteobacteria</taxon>
        <taxon>Hyphomicrobiales</taxon>
        <taxon>Nitrobacteraceae</taxon>
        <taxon>Bradyrhizobium</taxon>
    </lineage>
</organism>
<keyword evidence="2" id="KW-1185">Reference proteome</keyword>
<dbReference type="EMBL" id="JAAVLX010000002">
    <property type="protein sequence ID" value="NOJ39075.1"/>
    <property type="molecule type" value="Genomic_DNA"/>
</dbReference>
<evidence type="ECO:0000313" key="2">
    <source>
        <dbReference type="Proteomes" id="UP000544122"/>
    </source>
</evidence>
<reference evidence="1 2" key="1">
    <citation type="submission" date="2020-03" db="EMBL/GenBank/DDBJ databases">
        <title>Bradyrhizobium diversity isolated from nodules of Indigofera sp.</title>
        <authorList>
            <person name="Klepa M."/>
            <person name="Helene L."/>
            <person name="Hungria M."/>
        </authorList>
    </citation>
    <scope>NUCLEOTIDE SEQUENCE [LARGE SCALE GENOMIC DNA]</scope>
    <source>
        <strain evidence="1 2">WSM 1791</strain>
    </source>
</reference>
<gene>
    <name evidence="1" type="ORF">HCN58_05545</name>
</gene>
<dbReference type="AlphaFoldDB" id="A0A7Y4LUV5"/>
<comment type="caution">
    <text evidence="1">The sequence shown here is derived from an EMBL/GenBank/DDBJ whole genome shotgun (WGS) entry which is preliminary data.</text>
</comment>
<protein>
    <submittedName>
        <fullName evidence="1">DUF2075 domain-containing protein</fullName>
    </submittedName>
</protein>
<accession>A0A7Y4LUV5</accession>
<evidence type="ECO:0000313" key="1">
    <source>
        <dbReference type="EMBL" id="NOJ39075.1"/>
    </source>
</evidence>
<name>A0A7Y4LUV5_9BRAD</name>
<dbReference type="Proteomes" id="UP000544122">
    <property type="component" value="Unassembled WGS sequence"/>
</dbReference>
<sequence>MSQSSLRRRRNRSYWINFVGPRTASLNRSEPEFLISVMDRHQEWCTIVCLVGGGQEINAGEAGLTEWFEALRKRFPIG</sequence>
<proteinExistence type="predicted"/>